<name>A0A7G7BHF1_9ACTN</name>
<organism evidence="1 2">
    <name type="scientific">Streptomyces finlayi</name>
    <dbReference type="NCBI Taxonomy" id="67296"/>
    <lineage>
        <taxon>Bacteria</taxon>
        <taxon>Bacillati</taxon>
        <taxon>Actinomycetota</taxon>
        <taxon>Actinomycetes</taxon>
        <taxon>Kitasatosporales</taxon>
        <taxon>Streptomycetaceae</taxon>
        <taxon>Streptomyces</taxon>
    </lineage>
</organism>
<dbReference type="EMBL" id="CP045702">
    <property type="protein sequence ID" value="QNE74766.1"/>
    <property type="molecule type" value="Genomic_DNA"/>
</dbReference>
<dbReference type="KEGG" id="sfiy:F0344_09230"/>
<accession>A0A7G7BHF1</accession>
<evidence type="ECO:0000313" key="2">
    <source>
        <dbReference type="Proteomes" id="UP000515307"/>
    </source>
</evidence>
<dbReference type="AlphaFoldDB" id="A0A7G7BHF1"/>
<proteinExistence type="predicted"/>
<gene>
    <name evidence="1" type="ORF">F0344_09230</name>
</gene>
<evidence type="ECO:0000313" key="1">
    <source>
        <dbReference type="EMBL" id="QNE74766.1"/>
    </source>
</evidence>
<dbReference type="RefSeq" id="WP_185298311.1">
    <property type="nucleotide sequence ID" value="NZ_CP045702.1"/>
</dbReference>
<dbReference type="Proteomes" id="UP000515307">
    <property type="component" value="Chromosome"/>
</dbReference>
<reference evidence="2" key="1">
    <citation type="submission" date="2019-10" db="EMBL/GenBank/DDBJ databases">
        <title>Antimicrobial potential of Antarctic Bacteria.</title>
        <authorList>
            <person name="Benaud N."/>
            <person name="Edwards R.J."/>
            <person name="Ferrari B.C."/>
        </authorList>
    </citation>
    <scope>NUCLEOTIDE SEQUENCE [LARGE SCALE GENOMIC DNA]</scope>
    <source>
        <strain evidence="2">NBSH44</strain>
    </source>
</reference>
<protein>
    <submittedName>
        <fullName evidence="1">Uncharacterized protein</fullName>
    </submittedName>
</protein>
<keyword evidence="2" id="KW-1185">Reference proteome</keyword>
<sequence>MSARAGEEFDTVRASADVDALLAARVPAAGPTVAVGDPATGEWTTTRGEGFRIVPLWEGEPLTGLYGPGWNEAVDAADAHLATLVRELDGRWGAHRRVALRVPLFRKQRGAALPPLFDALLAQDCYGDLTVWGPVGADGSGAVQRWVAVSAGHSAGDAPVVMAAAVSDRPIVELPEDDAC</sequence>